<dbReference type="InterPro" id="IPR036236">
    <property type="entry name" value="Znf_C2H2_sf"/>
</dbReference>
<feature type="non-terminal residue" evidence="15">
    <location>
        <position position="409"/>
    </location>
</feature>
<reference evidence="15" key="1">
    <citation type="submission" date="2005-10" db="EMBL/GenBank/DDBJ databases">
        <authorList>
            <person name="Loftus B.J."/>
            <person name="Nene V.M."/>
            <person name="Hannick L.I."/>
            <person name="Bidwell S."/>
            <person name="Haas B."/>
            <person name="Amedeo P."/>
            <person name="Orvis J."/>
            <person name="Wortman J.R."/>
            <person name="White O.R."/>
            <person name="Salzberg S."/>
            <person name="Shumway M."/>
            <person name="Koo H."/>
            <person name="Zhao Y."/>
            <person name="Holmes M."/>
            <person name="Miller J."/>
            <person name="Schatz M."/>
            <person name="Pop M."/>
            <person name="Pai G."/>
            <person name="Utterback T."/>
            <person name="Rogers Y.-H."/>
            <person name="Kravitz S."/>
            <person name="Fraser C.M."/>
        </authorList>
    </citation>
    <scope>NUCLEOTIDE SEQUENCE</scope>
    <source>
        <strain evidence="15">Liverpool</strain>
    </source>
</reference>
<keyword evidence="4 10" id="KW-0863">Zinc-finger</keyword>
<dbReference type="STRING" id="7159.Q16JJ0"/>
<feature type="domain" description="C2H2-type" evidence="13">
    <location>
        <begin position="385"/>
        <end position="409"/>
    </location>
</feature>
<keyword evidence="6" id="KW-0805">Transcription regulation</keyword>
<name>Q16JJ0_AEDAE</name>
<keyword evidence="3" id="KW-0677">Repeat</keyword>
<dbReference type="SUPFAM" id="SSF57716">
    <property type="entry name" value="Glucocorticoid receptor-like (DNA-binding domain)"/>
    <property type="match status" value="1"/>
</dbReference>
<dbReference type="Gene3D" id="3.30.160.60">
    <property type="entry name" value="Classic Zinc Finger"/>
    <property type="match status" value="5"/>
</dbReference>
<feature type="domain" description="C2H2-type" evidence="13">
    <location>
        <begin position="273"/>
        <end position="300"/>
    </location>
</feature>
<evidence type="ECO:0000256" key="9">
    <source>
        <dbReference type="ARBA" id="ARBA00023242"/>
    </source>
</evidence>
<reference evidence="15" key="3">
    <citation type="submission" date="2012-09" db="EMBL/GenBank/DDBJ databases">
        <authorList>
            <consortium name="VectorBase"/>
        </authorList>
    </citation>
    <scope>NUCLEOTIDE SEQUENCE</scope>
    <source>
        <strain evidence="15">Liverpool</strain>
    </source>
</reference>
<evidence type="ECO:0000256" key="10">
    <source>
        <dbReference type="PROSITE-ProRule" id="PRU00042"/>
    </source>
</evidence>
<evidence type="ECO:0000256" key="8">
    <source>
        <dbReference type="ARBA" id="ARBA00023163"/>
    </source>
</evidence>
<feature type="domain" description="ZAD" evidence="14">
    <location>
        <begin position="10"/>
        <end position="85"/>
    </location>
</feature>
<evidence type="ECO:0000256" key="5">
    <source>
        <dbReference type="ARBA" id="ARBA00022833"/>
    </source>
</evidence>
<gene>
    <name evidence="15" type="ORF">AaeL_AAEL013321</name>
</gene>
<reference evidence="15" key="2">
    <citation type="journal article" date="2007" name="Science">
        <title>Genome sequence of Aedes aegypti, a major arbovirus vector.</title>
        <authorList>
            <person name="Nene V."/>
            <person name="Wortman J.R."/>
            <person name="Lawson D."/>
            <person name="Haas B."/>
            <person name="Kodira C."/>
            <person name="Tu Z.J."/>
            <person name="Loftus B."/>
            <person name="Xi Z."/>
            <person name="Megy K."/>
            <person name="Grabherr M."/>
            <person name="Ren Q."/>
            <person name="Zdobnov E.M."/>
            <person name="Lobo N.F."/>
            <person name="Campbell K.S."/>
            <person name="Brown S.E."/>
            <person name="Bonaldo M.F."/>
            <person name="Zhu J."/>
            <person name="Sinkins S.P."/>
            <person name="Hogenkamp D.G."/>
            <person name="Amedeo P."/>
            <person name="Arensburger P."/>
            <person name="Atkinson P.W."/>
            <person name="Bidwell S."/>
            <person name="Biedler J."/>
            <person name="Birney E."/>
            <person name="Bruggner R.V."/>
            <person name="Costas J."/>
            <person name="Coy M.R."/>
            <person name="Crabtree J."/>
            <person name="Crawford M."/>
            <person name="Debruyn B."/>
            <person name="Decaprio D."/>
            <person name="Eiglmeier K."/>
            <person name="Eisenstadt E."/>
            <person name="El-Dorry H."/>
            <person name="Gelbart W.M."/>
            <person name="Gomes S.L."/>
            <person name="Hammond M."/>
            <person name="Hannick L.I."/>
            <person name="Hogan J.R."/>
            <person name="Holmes M.H."/>
            <person name="Jaffe D."/>
            <person name="Johnston J.S."/>
            <person name="Kennedy R.C."/>
            <person name="Koo H."/>
            <person name="Kravitz S."/>
            <person name="Kriventseva E.V."/>
            <person name="Kulp D."/>
            <person name="Labutti K."/>
            <person name="Lee E."/>
            <person name="Li S."/>
            <person name="Lovin D.D."/>
            <person name="Mao C."/>
            <person name="Mauceli E."/>
            <person name="Menck C.F."/>
            <person name="Miller J.R."/>
            <person name="Montgomery P."/>
            <person name="Mori A."/>
            <person name="Nascimento A.L."/>
            <person name="Naveira H.F."/>
            <person name="Nusbaum C."/>
            <person name="O'leary S."/>
            <person name="Orvis J."/>
            <person name="Pertea M."/>
            <person name="Quesneville H."/>
            <person name="Reidenbach K.R."/>
            <person name="Rogers Y.H."/>
            <person name="Roth C.W."/>
            <person name="Schneider J.R."/>
            <person name="Schatz M."/>
            <person name="Shumway M."/>
            <person name="Stanke M."/>
            <person name="Stinson E.O."/>
            <person name="Tubio J.M."/>
            <person name="Vanzee J.P."/>
            <person name="Verjovski-Almeida S."/>
            <person name="Werner D."/>
            <person name="White O."/>
            <person name="Wyder S."/>
            <person name="Zeng Q."/>
            <person name="Zhao Q."/>
            <person name="Zhao Y."/>
            <person name="Hill C.A."/>
            <person name="Raikhel A.S."/>
            <person name="Soares M.B."/>
            <person name="Knudson D.L."/>
            <person name="Lee N.H."/>
            <person name="Galagan J."/>
            <person name="Salzberg S.L."/>
            <person name="Paulsen I.T."/>
            <person name="Dimopoulos G."/>
            <person name="Collins F.H."/>
            <person name="Birren B."/>
            <person name="Fraser-Liggett C.M."/>
            <person name="Severson D.W."/>
        </authorList>
    </citation>
    <scope>NUCLEOTIDE SEQUENCE [LARGE SCALE GENOMIC DNA]</scope>
    <source>
        <strain evidence="15">Liverpool</strain>
    </source>
</reference>
<organism evidence="15 16">
    <name type="scientific">Aedes aegypti</name>
    <name type="common">Yellowfever mosquito</name>
    <name type="synonym">Culex aegypti</name>
    <dbReference type="NCBI Taxonomy" id="7159"/>
    <lineage>
        <taxon>Eukaryota</taxon>
        <taxon>Metazoa</taxon>
        <taxon>Ecdysozoa</taxon>
        <taxon>Arthropoda</taxon>
        <taxon>Hexapoda</taxon>
        <taxon>Insecta</taxon>
        <taxon>Pterygota</taxon>
        <taxon>Neoptera</taxon>
        <taxon>Endopterygota</taxon>
        <taxon>Diptera</taxon>
        <taxon>Nematocera</taxon>
        <taxon>Culicoidea</taxon>
        <taxon>Culicidae</taxon>
        <taxon>Culicinae</taxon>
        <taxon>Aedini</taxon>
        <taxon>Aedes</taxon>
        <taxon>Stegomyia</taxon>
    </lineage>
</organism>
<dbReference type="PROSITE" id="PS51915">
    <property type="entry name" value="ZAD"/>
    <property type="match status" value="1"/>
</dbReference>
<dbReference type="FunFam" id="3.30.160.60:FF:000624">
    <property type="entry name" value="zinc finger protein 697"/>
    <property type="match status" value="1"/>
</dbReference>
<dbReference type="SMART" id="SM00868">
    <property type="entry name" value="zf-AD"/>
    <property type="match status" value="1"/>
</dbReference>
<protein>
    <submittedName>
        <fullName evidence="15">AAEL013321-PA</fullName>
    </submittedName>
</protein>
<proteinExistence type="predicted"/>
<dbReference type="EMBL" id="CH478007">
    <property type="protein sequence ID" value="EAT34435.1"/>
    <property type="molecule type" value="Genomic_DNA"/>
</dbReference>
<evidence type="ECO:0000256" key="1">
    <source>
        <dbReference type="ARBA" id="ARBA00004123"/>
    </source>
</evidence>
<feature type="compositionally biased region" description="Acidic residues" evidence="12">
    <location>
        <begin position="210"/>
        <end position="220"/>
    </location>
</feature>
<sequence length="409" mass="46148">MSSLNPEWNVTCRVCLQEGEIRSLFDICPESNLSYGAKVMQCSSVDIRPDDSLPDRICVQCIEDLRVAYRFRVNCESSDAILQSYREVAKGGSVGQGGTEVDFDTRSTTSEIQIPISSDVLYSYKPPSGLNVKLVSKEKTVLLENNGEIIICAPTGDEDELLEDESTEKGSPRPLVAPEPESFDDVDDDSLITFDDALPPSQTSQAGDVKEEDLESDDEGQEVRSKLMDDDLVETAEEDSHTTIRKANVPNEEKPTIENIVTKPGPDGSLETHVCKFCNSSYKYKHALETHLRRHRGDKPYKCSECDKAFVVPFELRRHMRTHTGAKPYKCKFCERKFSDFGSKIKHERTHTGERPYVCDICDKSFTYSHVLNSHMLVHTGVKKYSCPECGKRFAKSHHLKSHRNIHVR</sequence>
<feature type="binding site" evidence="11">
    <location>
        <position position="12"/>
    </location>
    <ligand>
        <name>Zn(2+)</name>
        <dbReference type="ChEBI" id="CHEBI:29105"/>
    </ligand>
</feature>
<dbReference type="PROSITE" id="PS00028">
    <property type="entry name" value="ZINC_FINGER_C2H2_1"/>
    <property type="match status" value="5"/>
</dbReference>
<keyword evidence="8" id="KW-0804">Transcription</keyword>
<accession>Q16JJ0</accession>
<feature type="region of interest" description="Disordered" evidence="12">
    <location>
        <begin position="154"/>
        <end position="252"/>
    </location>
</feature>
<dbReference type="Pfam" id="PF13912">
    <property type="entry name" value="zf-C2H2_6"/>
    <property type="match status" value="1"/>
</dbReference>
<dbReference type="AlphaFoldDB" id="Q16JJ0"/>
<evidence type="ECO:0000313" key="16">
    <source>
        <dbReference type="Proteomes" id="UP000682892"/>
    </source>
</evidence>
<evidence type="ECO:0000256" key="3">
    <source>
        <dbReference type="ARBA" id="ARBA00022737"/>
    </source>
</evidence>
<evidence type="ECO:0000256" key="4">
    <source>
        <dbReference type="ARBA" id="ARBA00022771"/>
    </source>
</evidence>
<dbReference type="VEuPathDB" id="VectorBase:AAEL013321"/>
<feature type="compositionally biased region" description="Acidic residues" evidence="12">
    <location>
        <begin position="181"/>
        <end position="190"/>
    </location>
</feature>
<dbReference type="FunFam" id="3.30.160.60:FF:000100">
    <property type="entry name" value="Zinc finger 45-like"/>
    <property type="match status" value="1"/>
</dbReference>
<feature type="domain" description="C2H2-type" evidence="13">
    <location>
        <begin position="357"/>
        <end position="384"/>
    </location>
</feature>
<feature type="binding site" evidence="11">
    <location>
        <position position="15"/>
    </location>
    <ligand>
        <name>Zn(2+)</name>
        <dbReference type="ChEBI" id="CHEBI:29105"/>
    </ligand>
</feature>
<keyword evidence="2 11" id="KW-0479">Metal-binding</keyword>
<dbReference type="InterPro" id="IPR012934">
    <property type="entry name" value="Znf_AD"/>
</dbReference>
<feature type="compositionally biased region" description="Acidic residues" evidence="12">
    <location>
        <begin position="156"/>
        <end position="166"/>
    </location>
</feature>
<dbReference type="GO" id="GO:0005634">
    <property type="term" value="C:nucleus"/>
    <property type="evidence" value="ECO:0007669"/>
    <property type="project" value="UniProtKB-SubCell"/>
</dbReference>
<dbReference type="eggNOG" id="KOG1721">
    <property type="taxonomic scope" value="Eukaryota"/>
</dbReference>
<dbReference type="Pfam" id="PF00096">
    <property type="entry name" value="zf-C2H2"/>
    <property type="match status" value="3"/>
</dbReference>
<dbReference type="PANTHER" id="PTHR23235:SF120">
    <property type="entry name" value="KRUPPEL-LIKE FACTOR 15"/>
    <property type="match status" value="1"/>
</dbReference>
<dbReference type="GO" id="GO:0008270">
    <property type="term" value="F:zinc ion binding"/>
    <property type="evidence" value="ECO:0007669"/>
    <property type="project" value="UniProtKB-UniRule"/>
</dbReference>
<dbReference type="GO" id="GO:0048598">
    <property type="term" value="P:embryonic morphogenesis"/>
    <property type="evidence" value="ECO:0007669"/>
    <property type="project" value="UniProtKB-ARBA"/>
</dbReference>
<dbReference type="GO" id="GO:0000981">
    <property type="term" value="F:DNA-binding transcription factor activity, RNA polymerase II-specific"/>
    <property type="evidence" value="ECO:0007669"/>
    <property type="project" value="TreeGrafter"/>
</dbReference>
<dbReference type="GO" id="GO:0000978">
    <property type="term" value="F:RNA polymerase II cis-regulatory region sequence-specific DNA binding"/>
    <property type="evidence" value="ECO:0007669"/>
    <property type="project" value="TreeGrafter"/>
</dbReference>
<evidence type="ECO:0000259" key="13">
    <source>
        <dbReference type="PROSITE" id="PS50157"/>
    </source>
</evidence>
<feature type="domain" description="C2H2-type" evidence="13">
    <location>
        <begin position="329"/>
        <end position="356"/>
    </location>
</feature>
<dbReference type="PROSITE" id="PS50157">
    <property type="entry name" value="ZINC_FINGER_C2H2_2"/>
    <property type="match status" value="5"/>
</dbReference>
<dbReference type="FunFam" id="3.30.160.60:FF:000325">
    <property type="entry name" value="ZFP90 zinc finger protein"/>
    <property type="match status" value="1"/>
</dbReference>
<dbReference type="Gene3D" id="3.40.1800.20">
    <property type="match status" value="1"/>
</dbReference>
<dbReference type="SUPFAM" id="SSF57667">
    <property type="entry name" value="beta-beta-alpha zinc fingers"/>
    <property type="match status" value="3"/>
</dbReference>
<feature type="binding site" evidence="11">
    <location>
        <position position="58"/>
    </location>
    <ligand>
        <name>Zn(2+)</name>
        <dbReference type="ChEBI" id="CHEBI:29105"/>
    </ligand>
</feature>
<feature type="domain" description="C2H2-type" evidence="13">
    <location>
        <begin position="301"/>
        <end position="328"/>
    </location>
</feature>
<dbReference type="SMART" id="SM00355">
    <property type="entry name" value="ZnF_C2H2"/>
    <property type="match status" value="5"/>
</dbReference>
<comment type="subcellular location">
    <subcellularLocation>
        <location evidence="1">Nucleus</location>
    </subcellularLocation>
</comment>
<dbReference type="GO" id="GO:0048729">
    <property type="term" value="P:tissue morphogenesis"/>
    <property type="evidence" value="ECO:0007669"/>
    <property type="project" value="UniProtKB-ARBA"/>
</dbReference>
<feature type="binding site" evidence="11">
    <location>
        <position position="61"/>
    </location>
    <ligand>
        <name>Zn(2+)</name>
        <dbReference type="ChEBI" id="CHEBI:29105"/>
    </ligand>
</feature>
<evidence type="ECO:0000256" key="2">
    <source>
        <dbReference type="ARBA" id="ARBA00022723"/>
    </source>
</evidence>
<evidence type="ECO:0000313" key="15">
    <source>
        <dbReference type="EMBL" id="EAT34435.1"/>
    </source>
</evidence>
<evidence type="ECO:0000256" key="12">
    <source>
        <dbReference type="SAM" id="MobiDB-lite"/>
    </source>
</evidence>
<evidence type="ECO:0000259" key="14">
    <source>
        <dbReference type="PROSITE" id="PS51915"/>
    </source>
</evidence>
<dbReference type="Proteomes" id="UP000682892">
    <property type="component" value="Unassembled WGS sequence"/>
</dbReference>
<dbReference type="FunFam" id="3.30.160.60:FF:000156">
    <property type="entry name" value="Zinc finger protein 568"/>
    <property type="match status" value="1"/>
</dbReference>
<evidence type="ECO:0000256" key="11">
    <source>
        <dbReference type="PROSITE-ProRule" id="PRU01263"/>
    </source>
</evidence>
<dbReference type="InterPro" id="IPR013087">
    <property type="entry name" value="Znf_C2H2_type"/>
</dbReference>
<keyword evidence="7" id="KW-0238">DNA-binding</keyword>
<evidence type="ECO:0000256" key="7">
    <source>
        <dbReference type="ARBA" id="ARBA00023125"/>
    </source>
</evidence>
<dbReference type="OMA" id="SNYICDV"/>
<dbReference type="PANTHER" id="PTHR23235">
    <property type="entry name" value="KRUEPPEL-LIKE TRANSCRIPTION FACTOR"/>
    <property type="match status" value="1"/>
</dbReference>
<evidence type="ECO:0000256" key="6">
    <source>
        <dbReference type="ARBA" id="ARBA00023015"/>
    </source>
</evidence>
<keyword evidence="5 11" id="KW-0862">Zinc</keyword>
<keyword evidence="9" id="KW-0539">Nucleus</keyword>
<dbReference type="Pfam" id="PF07776">
    <property type="entry name" value="zf-AD"/>
    <property type="match status" value="1"/>
</dbReference>
<dbReference type="PhylomeDB" id="Q16JJ0"/>